<dbReference type="GO" id="GO:0005737">
    <property type="term" value="C:cytoplasm"/>
    <property type="evidence" value="ECO:0007669"/>
    <property type="project" value="TreeGrafter"/>
</dbReference>
<dbReference type="AlphaFoldDB" id="A0A495EAU0"/>
<dbReference type="SMART" id="SM00460">
    <property type="entry name" value="TGc"/>
    <property type="match status" value="1"/>
</dbReference>
<sequence length="336" mass="38600">MKGLTIFFIFTFIISFGQRSDFKSISFKKADSIANNYKGENLKNLPLLTQKLTSSLDTEVEKFRAIYTWVCTNIENDYSSYLKTKKNRKKINKDREAFLQWNSSFTPKVFKKLLHHKKTACTGYAYLIRELAKLAALECKIINGFGRTANLKLDKNSLPNHSWNVVKLNDKWYLSDATWSAGRVMIEEGEPKFIADYFDGYFLGEPSLFIKNHYPLDLDWTLMTTTPSFSQFINGPIVYKEAFSNGIIPVSPEVMHIEIQKNKSVHFELLQTKQFTGEEIALVIVNGSKSITSTPETIKVKNKCTLKHTFNKTGYYDVHIKVDGLIIATYTVKTRK</sequence>
<dbReference type="PANTHER" id="PTHR46333">
    <property type="entry name" value="CYTOKINESIS PROTEIN 3"/>
    <property type="match status" value="1"/>
</dbReference>
<keyword evidence="3" id="KW-1185">Reference proteome</keyword>
<dbReference type="InterPro" id="IPR052557">
    <property type="entry name" value="CAP/Cytokinesis_protein"/>
</dbReference>
<dbReference type="RefSeq" id="WP_121062899.1">
    <property type="nucleotide sequence ID" value="NZ_RBIQ01000007.1"/>
</dbReference>
<proteinExistence type="predicted"/>
<protein>
    <submittedName>
        <fullName evidence="2">Transglutaminase superfamily protein</fullName>
    </submittedName>
</protein>
<evidence type="ECO:0000313" key="2">
    <source>
        <dbReference type="EMBL" id="RKR14034.1"/>
    </source>
</evidence>
<name>A0A495EAU0_9FLAO</name>
<dbReference type="PANTHER" id="PTHR46333:SF2">
    <property type="entry name" value="CYTOKINESIS PROTEIN 3"/>
    <property type="match status" value="1"/>
</dbReference>
<reference evidence="2 3" key="1">
    <citation type="submission" date="2018-10" db="EMBL/GenBank/DDBJ databases">
        <title>Genomic Encyclopedia of Archaeal and Bacterial Type Strains, Phase II (KMG-II): from individual species to whole genera.</title>
        <authorList>
            <person name="Goeker M."/>
        </authorList>
    </citation>
    <scope>NUCLEOTIDE SEQUENCE [LARGE SCALE GENOMIC DNA]</scope>
    <source>
        <strain evidence="2 3">DSM 25230</strain>
    </source>
</reference>
<dbReference type="Gene3D" id="3.10.620.30">
    <property type="match status" value="1"/>
</dbReference>
<organism evidence="2 3">
    <name type="scientific">Maribacter vaceletii</name>
    <dbReference type="NCBI Taxonomy" id="1206816"/>
    <lineage>
        <taxon>Bacteria</taxon>
        <taxon>Pseudomonadati</taxon>
        <taxon>Bacteroidota</taxon>
        <taxon>Flavobacteriia</taxon>
        <taxon>Flavobacteriales</taxon>
        <taxon>Flavobacteriaceae</taxon>
        <taxon>Maribacter</taxon>
    </lineage>
</organism>
<evidence type="ECO:0000313" key="3">
    <source>
        <dbReference type="Proteomes" id="UP000269412"/>
    </source>
</evidence>
<gene>
    <name evidence="2" type="ORF">CLV91_0103</name>
</gene>
<dbReference type="OrthoDB" id="9788327at2"/>
<feature type="domain" description="Transglutaminase-like" evidence="1">
    <location>
        <begin position="113"/>
        <end position="179"/>
    </location>
</feature>
<accession>A0A495EAU0</accession>
<comment type="caution">
    <text evidence="2">The sequence shown here is derived from an EMBL/GenBank/DDBJ whole genome shotgun (WGS) entry which is preliminary data.</text>
</comment>
<dbReference type="SUPFAM" id="SSF54001">
    <property type="entry name" value="Cysteine proteinases"/>
    <property type="match status" value="1"/>
</dbReference>
<dbReference type="EMBL" id="RBIQ01000007">
    <property type="protein sequence ID" value="RKR14034.1"/>
    <property type="molecule type" value="Genomic_DNA"/>
</dbReference>
<evidence type="ECO:0000259" key="1">
    <source>
        <dbReference type="SMART" id="SM00460"/>
    </source>
</evidence>
<dbReference type="InterPro" id="IPR038765">
    <property type="entry name" value="Papain-like_cys_pep_sf"/>
</dbReference>
<dbReference type="Pfam" id="PF01841">
    <property type="entry name" value="Transglut_core"/>
    <property type="match status" value="1"/>
</dbReference>
<dbReference type="InterPro" id="IPR002931">
    <property type="entry name" value="Transglutaminase-like"/>
</dbReference>
<dbReference type="Proteomes" id="UP000269412">
    <property type="component" value="Unassembled WGS sequence"/>
</dbReference>